<dbReference type="Proteomes" id="UP000276542">
    <property type="component" value="Unassembled WGS sequence"/>
</dbReference>
<dbReference type="AlphaFoldDB" id="A0A3A5H5G9"/>
<keyword evidence="3" id="KW-1185">Reference proteome</keyword>
<dbReference type="OrthoDB" id="3785371at2"/>
<protein>
    <submittedName>
        <fullName evidence="2">Uncharacterized protein</fullName>
    </submittedName>
</protein>
<name>A0A3A5H5G9_9ACTN</name>
<gene>
    <name evidence="2" type="ORF">D4739_02195</name>
</gene>
<dbReference type="RefSeq" id="WP_120059062.1">
    <property type="nucleotide sequence ID" value="NZ_QYRP01000002.1"/>
</dbReference>
<dbReference type="EMBL" id="QYRP01000002">
    <property type="protein sequence ID" value="RJS45161.1"/>
    <property type="molecule type" value="Genomic_DNA"/>
</dbReference>
<evidence type="ECO:0000313" key="2">
    <source>
        <dbReference type="EMBL" id="RJS45161.1"/>
    </source>
</evidence>
<evidence type="ECO:0000256" key="1">
    <source>
        <dbReference type="SAM" id="MobiDB-lite"/>
    </source>
</evidence>
<evidence type="ECO:0000313" key="3">
    <source>
        <dbReference type="Proteomes" id="UP000276542"/>
    </source>
</evidence>
<proteinExistence type="predicted"/>
<feature type="region of interest" description="Disordered" evidence="1">
    <location>
        <begin position="1"/>
        <end position="20"/>
    </location>
</feature>
<organism evidence="2 3">
    <name type="scientific">Nocardioides cavernaquae</name>
    <dbReference type="NCBI Taxonomy" id="2321396"/>
    <lineage>
        <taxon>Bacteria</taxon>
        <taxon>Bacillati</taxon>
        <taxon>Actinomycetota</taxon>
        <taxon>Actinomycetes</taxon>
        <taxon>Propionibacteriales</taxon>
        <taxon>Nocardioidaceae</taxon>
        <taxon>Nocardioides</taxon>
    </lineage>
</organism>
<comment type="caution">
    <text evidence="2">The sequence shown here is derived from an EMBL/GenBank/DDBJ whole genome shotgun (WGS) entry which is preliminary data.</text>
</comment>
<reference evidence="3" key="1">
    <citation type="submission" date="2018-09" db="EMBL/GenBank/DDBJ databases">
        <authorList>
            <person name="Zhu H."/>
        </authorList>
    </citation>
    <scope>NUCLEOTIDE SEQUENCE [LARGE SCALE GENOMIC DNA]</scope>
    <source>
        <strain evidence="3">K1W22B-1</strain>
    </source>
</reference>
<sequence length="163" mass="16484">MAAAVDEPDATRHYANGELSPDTGDIAHEYGCIFDGETGLTAKAWVFAPPVTPDEATRLVAEAGKVRGCQPVDPHDFGSPAVGTLCRTSTTTTVTYRGLFGDAWLSCSITAPVAKPADQPASGAASTATAASEAAPTAGVLTGKALTDRAGSWCVQVATTAAS</sequence>
<accession>A0A3A5H5G9</accession>